<dbReference type="InterPro" id="IPR036396">
    <property type="entry name" value="Cyt_P450_sf"/>
</dbReference>
<evidence type="ECO:0000313" key="17">
    <source>
        <dbReference type="Proteomes" id="UP000799424"/>
    </source>
</evidence>
<keyword evidence="9 14" id="KW-0560">Oxidoreductase</keyword>
<dbReference type="InterPro" id="IPR017972">
    <property type="entry name" value="Cyt_P450_CS"/>
</dbReference>
<proteinExistence type="inferred from homology"/>
<evidence type="ECO:0000256" key="6">
    <source>
        <dbReference type="ARBA" id="ARBA00022692"/>
    </source>
</evidence>
<keyword evidence="10 13" id="KW-0408">Iron</keyword>
<accession>A0A6A7AC06</accession>
<comment type="pathway">
    <text evidence="3">Mycotoxin biosynthesis.</text>
</comment>
<dbReference type="InterPro" id="IPR002401">
    <property type="entry name" value="Cyt_P450_E_grp-I"/>
</dbReference>
<reference evidence="16" key="1">
    <citation type="journal article" date="2020" name="Stud. Mycol.">
        <title>101 Dothideomycetes genomes: a test case for predicting lifestyles and emergence of pathogens.</title>
        <authorList>
            <person name="Haridas S."/>
            <person name="Albert R."/>
            <person name="Binder M."/>
            <person name="Bloem J."/>
            <person name="Labutti K."/>
            <person name="Salamov A."/>
            <person name="Andreopoulos B."/>
            <person name="Baker S."/>
            <person name="Barry K."/>
            <person name="Bills G."/>
            <person name="Bluhm B."/>
            <person name="Cannon C."/>
            <person name="Castanera R."/>
            <person name="Culley D."/>
            <person name="Daum C."/>
            <person name="Ezra D."/>
            <person name="Gonzalez J."/>
            <person name="Henrissat B."/>
            <person name="Kuo A."/>
            <person name="Liang C."/>
            <person name="Lipzen A."/>
            <person name="Lutzoni F."/>
            <person name="Magnuson J."/>
            <person name="Mondo S."/>
            <person name="Nolan M."/>
            <person name="Ohm R."/>
            <person name="Pangilinan J."/>
            <person name="Park H.-J."/>
            <person name="Ramirez L."/>
            <person name="Alfaro M."/>
            <person name="Sun H."/>
            <person name="Tritt A."/>
            <person name="Yoshinaga Y."/>
            <person name="Zwiers L.-H."/>
            <person name="Turgeon B."/>
            <person name="Goodwin S."/>
            <person name="Spatafora J."/>
            <person name="Crous P."/>
            <person name="Grigoriev I."/>
        </authorList>
    </citation>
    <scope>NUCLEOTIDE SEQUENCE</scope>
    <source>
        <strain evidence="16">CBS 113818</strain>
    </source>
</reference>
<dbReference type="GO" id="GO:1902181">
    <property type="term" value="P:verruculogen biosynthetic process"/>
    <property type="evidence" value="ECO:0007669"/>
    <property type="project" value="UniProtKB-ARBA"/>
</dbReference>
<dbReference type="Gene3D" id="1.10.630.10">
    <property type="entry name" value="Cytochrome P450"/>
    <property type="match status" value="1"/>
</dbReference>
<dbReference type="PROSITE" id="PS00086">
    <property type="entry name" value="CYTOCHROME_P450"/>
    <property type="match status" value="1"/>
</dbReference>
<dbReference type="SUPFAM" id="SSF48264">
    <property type="entry name" value="Cytochrome P450"/>
    <property type="match status" value="1"/>
</dbReference>
<keyword evidence="6 15" id="KW-0812">Transmembrane</keyword>
<evidence type="ECO:0000256" key="13">
    <source>
        <dbReference type="PIRSR" id="PIRSR602401-1"/>
    </source>
</evidence>
<feature type="binding site" description="axial binding residue" evidence="13">
    <location>
        <position position="453"/>
    </location>
    <ligand>
        <name>heme</name>
        <dbReference type="ChEBI" id="CHEBI:30413"/>
    </ligand>
    <ligandPart>
        <name>Fe</name>
        <dbReference type="ChEBI" id="CHEBI:18248"/>
    </ligandPart>
</feature>
<dbReference type="PANTHER" id="PTHR24305:SF210">
    <property type="entry name" value="CYTOCHROME P450 MONOOXYGENASE ASQL-RELATED"/>
    <property type="match status" value="1"/>
</dbReference>
<dbReference type="Proteomes" id="UP000799424">
    <property type="component" value="Unassembled WGS sequence"/>
</dbReference>
<keyword evidence="5 13" id="KW-0349">Heme</keyword>
<evidence type="ECO:0000256" key="14">
    <source>
        <dbReference type="RuleBase" id="RU000461"/>
    </source>
</evidence>
<dbReference type="PANTHER" id="PTHR24305">
    <property type="entry name" value="CYTOCHROME P450"/>
    <property type="match status" value="1"/>
</dbReference>
<evidence type="ECO:0000256" key="2">
    <source>
        <dbReference type="ARBA" id="ARBA00004370"/>
    </source>
</evidence>
<evidence type="ECO:0000256" key="9">
    <source>
        <dbReference type="ARBA" id="ARBA00023002"/>
    </source>
</evidence>
<evidence type="ECO:0000256" key="8">
    <source>
        <dbReference type="ARBA" id="ARBA00022989"/>
    </source>
</evidence>
<evidence type="ECO:0000256" key="15">
    <source>
        <dbReference type="SAM" id="Phobius"/>
    </source>
</evidence>
<comment type="subcellular location">
    <subcellularLocation>
        <location evidence="2">Membrane</location>
    </subcellularLocation>
</comment>
<dbReference type="FunFam" id="1.10.630.10:FF:000063">
    <property type="entry name" value="Cytochrome P450 monooxygenase"/>
    <property type="match status" value="1"/>
</dbReference>
<evidence type="ECO:0000313" key="16">
    <source>
        <dbReference type="EMBL" id="KAF2830207.1"/>
    </source>
</evidence>
<keyword evidence="12 15" id="KW-0472">Membrane</keyword>
<dbReference type="CDD" id="cd11058">
    <property type="entry name" value="CYP60B-like"/>
    <property type="match status" value="1"/>
</dbReference>
<dbReference type="PRINTS" id="PR00463">
    <property type="entry name" value="EP450I"/>
</dbReference>
<keyword evidence="17" id="KW-1185">Reference proteome</keyword>
<evidence type="ECO:0000256" key="7">
    <source>
        <dbReference type="ARBA" id="ARBA00022723"/>
    </source>
</evidence>
<keyword evidence="11 14" id="KW-0503">Monooxygenase</keyword>
<evidence type="ECO:0000256" key="10">
    <source>
        <dbReference type="ARBA" id="ARBA00023004"/>
    </source>
</evidence>
<dbReference type="GO" id="GO:0004497">
    <property type="term" value="F:monooxygenase activity"/>
    <property type="evidence" value="ECO:0007669"/>
    <property type="project" value="UniProtKB-KW"/>
</dbReference>
<name>A0A6A7AC06_9PLEO</name>
<dbReference type="AlphaFoldDB" id="A0A6A7AC06"/>
<dbReference type="InterPro" id="IPR050121">
    <property type="entry name" value="Cytochrome_P450_monoxygenase"/>
</dbReference>
<dbReference type="GO" id="GO:0020037">
    <property type="term" value="F:heme binding"/>
    <property type="evidence" value="ECO:0007669"/>
    <property type="project" value="InterPro"/>
</dbReference>
<dbReference type="OrthoDB" id="1470350at2759"/>
<comment type="cofactor">
    <cofactor evidence="1 13">
        <name>heme</name>
        <dbReference type="ChEBI" id="CHEBI:30413"/>
    </cofactor>
</comment>
<comment type="similarity">
    <text evidence="4 14">Belongs to the cytochrome P450 family.</text>
</comment>
<dbReference type="InterPro" id="IPR001128">
    <property type="entry name" value="Cyt_P450"/>
</dbReference>
<dbReference type="GO" id="GO:0016020">
    <property type="term" value="C:membrane"/>
    <property type="evidence" value="ECO:0007669"/>
    <property type="project" value="UniProtKB-SubCell"/>
</dbReference>
<protein>
    <submittedName>
        <fullName evidence="16">Cytochrome P450</fullName>
    </submittedName>
</protein>
<dbReference type="GO" id="GO:0005506">
    <property type="term" value="F:iron ion binding"/>
    <property type="evidence" value="ECO:0007669"/>
    <property type="project" value="InterPro"/>
</dbReference>
<keyword evidence="8 15" id="KW-1133">Transmembrane helix</keyword>
<dbReference type="PRINTS" id="PR00385">
    <property type="entry name" value="P450"/>
</dbReference>
<organism evidence="16 17">
    <name type="scientific">Ophiobolus disseminans</name>
    <dbReference type="NCBI Taxonomy" id="1469910"/>
    <lineage>
        <taxon>Eukaryota</taxon>
        <taxon>Fungi</taxon>
        <taxon>Dikarya</taxon>
        <taxon>Ascomycota</taxon>
        <taxon>Pezizomycotina</taxon>
        <taxon>Dothideomycetes</taxon>
        <taxon>Pleosporomycetidae</taxon>
        <taxon>Pleosporales</taxon>
        <taxon>Pleosporineae</taxon>
        <taxon>Phaeosphaeriaceae</taxon>
        <taxon>Ophiobolus</taxon>
    </lineage>
</organism>
<dbReference type="EMBL" id="MU006220">
    <property type="protein sequence ID" value="KAF2830207.1"/>
    <property type="molecule type" value="Genomic_DNA"/>
</dbReference>
<dbReference type="GO" id="GO:0016705">
    <property type="term" value="F:oxidoreductase activity, acting on paired donors, with incorporation or reduction of molecular oxygen"/>
    <property type="evidence" value="ECO:0007669"/>
    <property type="project" value="InterPro"/>
</dbReference>
<sequence length="517" mass="57940">MGLVESDRVYQFAIWVPVAFISYVLLNFAYNLTLHPLAKFPGPILWRISPIPSIISLLRGRISFDYKVLHDKYGPVVRVMPNELSFNTAKAWDDIYGHRVGLKNMDKDPIHVGAVEAIPGATNLTMAPDSHHARQRRALAHAFSKQALLEQEPILRGYVDLFVQKLREMAHSGKPANMVSWFNFCTFDIIGDLSFGEPFGCLREGEGGESANWVILIYEAIKSGAIEQATRRFAPPGSLSQRFLMWCIPSAIRERRTRHLRNSTEKTVRRLATKTEHRDFIWYILKQREKKNEVSDDEVIMNAALFIVAGSETTATELSGLTNYLLRNPEIYRKLVNEVRTACKSEADINMDVLAGLPYMNACIEEGLRIFPPVPIGLLRTVPQGGSLIDGHAVPGGTSVCVASWAAAHSSSNFADPDAFVPERFMDTPESKSQYGSDIKKAAQPFSTGPRGCIGRNLTYVELRLILGALLWNFDLEFADGAPLWNPDNEFEGLRAFNTWEKSPLMVRLKDVRKGLA</sequence>
<feature type="transmembrane region" description="Helical" evidence="15">
    <location>
        <begin position="12"/>
        <end position="32"/>
    </location>
</feature>
<evidence type="ECO:0000256" key="4">
    <source>
        <dbReference type="ARBA" id="ARBA00010617"/>
    </source>
</evidence>
<evidence type="ECO:0000256" key="1">
    <source>
        <dbReference type="ARBA" id="ARBA00001971"/>
    </source>
</evidence>
<evidence type="ECO:0000256" key="11">
    <source>
        <dbReference type="ARBA" id="ARBA00023033"/>
    </source>
</evidence>
<evidence type="ECO:0000256" key="5">
    <source>
        <dbReference type="ARBA" id="ARBA00022617"/>
    </source>
</evidence>
<evidence type="ECO:0000256" key="3">
    <source>
        <dbReference type="ARBA" id="ARBA00004685"/>
    </source>
</evidence>
<gene>
    <name evidence="16" type="ORF">CC86DRAFT_345231</name>
</gene>
<dbReference type="Pfam" id="PF00067">
    <property type="entry name" value="p450"/>
    <property type="match status" value="1"/>
</dbReference>
<evidence type="ECO:0000256" key="12">
    <source>
        <dbReference type="ARBA" id="ARBA00023136"/>
    </source>
</evidence>
<keyword evidence="7 13" id="KW-0479">Metal-binding</keyword>